<dbReference type="STRING" id="1314785.A0A165C548"/>
<dbReference type="Proteomes" id="UP000076871">
    <property type="component" value="Unassembled WGS sequence"/>
</dbReference>
<dbReference type="SUPFAM" id="SSF48576">
    <property type="entry name" value="Terpenoid synthases"/>
    <property type="match status" value="1"/>
</dbReference>
<evidence type="ECO:0000256" key="2">
    <source>
        <dbReference type="ARBA" id="ARBA00023239"/>
    </source>
</evidence>
<dbReference type="OrthoDB" id="2998174at2759"/>
<comment type="similarity">
    <text evidence="1">Belongs to the trichodiene synthase family.</text>
</comment>
<evidence type="ECO:0000256" key="1">
    <source>
        <dbReference type="ARBA" id="ARBA00007946"/>
    </source>
</evidence>
<name>A0A165C548_9APHY</name>
<dbReference type="RefSeq" id="XP_040759961.1">
    <property type="nucleotide sequence ID" value="XM_040913181.1"/>
</dbReference>
<evidence type="ECO:0000313" key="3">
    <source>
        <dbReference type="EMBL" id="KZT02221.1"/>
    </source>
</evidence>
<keyword evidence="2" id="KW-0456">Lyase</keyword>
<dbReference type="Gene3D" id="1.10.600.10">
    <property type="entry name" value="Farnesyl Diphosphate Synthase"/>
    <property type="match status" value="1"/>
</dbReference>
<dbReference type="GO" id="GO:0016838">
    <property type="term" value="F:carbon-oxygen lyase activity, acting on phosphates"/>
    <property type="evidence" value="ECO:0007669"/>
    <property type="project" value="InterPro"/>
</dbReference>
<dbReference type="SFLD" id="SFLDG01021">
    <property type="entry name" value="Trichodiene_Synthase_Like"/>
    <property type="match status" value="1"/>
</dbReference>
<dbReference type="EMBL" id="KV427654">
    <property type="protein sequence ID" value="KZT02221.1"/>
    <property type="molecule type" value="Genomic_DNA"/>
</dbReference>
<dbReference type="InterPro" id="IPR008949">
    <property type="entry name" value="Isoprenoid_synthase_dom_sf"/>
</dbReference>
<organism evidence="3 4">
    <name type="scientific">Laetiporus sulphureus 93-53</name>
    <dbReference type="NCBI Taxonomy" id="1314785"/>
    <lineage>
        <taxon>Eukaryota</taxon>
        <taxon>Fungi</taxon>
        <taxon>Dikarya</taxon>
        <taxon>Basidiomycota</taxon>
        <taxon>Agaricomycotina</taxon>
        <taxon>Agaricomycetes</taxon>
        <taxon>Polyporales</taxon>
        <taxon>Laetiporus</taxon>
    </lineage>
</organism>
<sequence>MATTCEIQHTNMSSHSCSSAALYKATVATSQKAIFDLLNKLGVHFPEYNRDLELEAEVKAVVRQWGQGNIIEPLVASALVLTTTAYSHIASLDTKLQITLFTILIGALDDPSVFESLPSREFHQLMCVGTVQKEESVLGVFAELLRNMWAHYPMFTANTICTSALRFINASIAENDFAQASLGSCALPFVEYKRSMSATTEAYACFIWDKTTFPDINAYTRAIPDTMLYVSYVNDILSFYKEELAGETRNYIHERASVTGKTTEETLADVVCDVADAVKRIRNILGEGLARDAWENFAAGYITVHTRSPRYRLQEVIGETYLLDINTCC</sequence>
<proteinExistence type="inferred from homology"/>
<protein>
    <submittedName>
        <fullName evidence="3">Terpenoid synthase</fullName>
    </submittedName>
</protein>
<dbReference type="Pfam" id="PF06330">
    <property type="entry name" value="TRI5"/>
    <property type="match status" value="1"/>
</dbReference>
<dbReference type="InterPro" id="IPR024652">
    <property type="entry name" value="Trichodiene_synth"/>
</dbReference>
<accession>A0A165C548</accession>
<reference evidence="3 4" key="1">
    <citation type="journal article" date="2016" name="Mol. Biol. Evol.">
        <title>Comparative Genomics of Early-Diverging Mushroom-Forming Fungi Provides Insights into the Origins of Lignocellulose Decay Capabilities.</title>
        <authorList>
            <person name="Nagy L.G."/>
            <person name="Riley R."/>
            <person name="Tritt A."/>
            <person name="Adam C."/>
            <person name="Daum C."/>
            <person name="Floudas D."/>
            <person name="Sun H."/>
            <person name="Yadav J.S."/>
            <person name="Pangilinan J."/>
            <person name="Larsson K.H."/>
            <person name="Matsuura K."/>
            <person name="Barry K."/>
            <person name="Labutti K."/>
            <person name="Kuo R."/>
            <person name="Ohm R.A."/>
            <person name="Bhattacharya S.S."/>
            <person name="Shirouzu T."/>
            <person name="Yoshinaga Y."/>
            <person name="Martin F.M."/>
            <person name="Grigoriev I.V."/>
            <person name="Hibbett D.S."/>
        </authorList>
    </citation>
    <scope>NUCLEOTIDE SEQUENCE [LARGE SCALE GENOMIC DNA]</scope>
    <source>
        <strain evidence="3 4">93-53</strain>
    </source>
</reference>
<dbReference type="SFLD" id="SFLDS00005">
    <property type="entry name" value="Isoprenoid_Synthase_Type_I"/>
    <property type="match status" value="1"/>
</dbReference>
<dbReference type="GeneID" id="63830209"/>
<dbReference type="InParanoid" id="A0A165C548"/>
<dbReference type="AlphaFoldDB" id="A0A165C548"/>
<gene>
    <name evidence="3" type="ORF">LAESUDRAFT_762982</name>
</gene>
<evidence type="ECO:0000313" key="4">
    <source>
        <dbReference type="Proteomes" id="UP000076871"/>
    </source>
</evidence>
<keyword evidence="4" id="KW-1185">Reference proteome</keyword>